<protein>
    <submittedName>
        <fullName evidence="2">Uncharacterized protein</fullName>
    </submittedName>
</protein>
<dbReference type="AlphaFoldDB" id="A0A1Y2MS17"/>
<dbReference type="RefSeq" id="WP_085914759.1">
    <property type="nucleotide sequence ID" value="NZ_AP018920.1"/>
</dbReference>
<evidence type="ECO:0000313" key="2">
    <source>
        <dbReference type="EMBL" id="OSY37769.1"/>
    </source>
</evidence>
<gene>
    <name evidence="2" type="ORF">BG845_04590</name>
</gene>
<organism evidence="2 3">
    <name type="scientific">Pseudonocardia autotrophica</name>
    <name type="common">Amycolata autotrophica</name>
    <name type="synonym">Nocardia autotrophica</name>
    <dbReference type="NCBI Taxonomy" id="2074"/>
    <lineage>
        <taxon>Bacteria</taxon>
        <taxon>Bacillati</taxon>
        <taxon>Actinomycetota</taxon>
        <taxon>Actinomycetes</taxon>
        <taxon>Pseudonocardiales</taxon>
        <taxon>Pseudonocardiaceae</taxon>
        <taxon>Pseudonocardia</taxon>
    </lineage>
</organism>
<proteinExistence type="predicted"/>
<feature type="region of interest" description="Disordered" evidence="1">
    <location>
        <begin position="1"/>
        <end position="37"/>
    </location>
</feature>
<feature type="compositionally biased region" description="Low complexity" evidence="1">
    <location>
        <begin position="27"/>
        <end position="37"/>
    </location>
</feature>
<sequence>MCWQAAAAARAGRQGVPSGTRAADDGATPPAEETAPADELLADAAADHDELLAEVGPQR</sequence>
<keyword evidence="3" id="KW-1185">Reference proteome</keyword>
<dbReference type="Proteomes" id="UP000194360">
    <property type="component" value="Unassembled WGS sequence"/>
</dbReference>
<comment type="caution">
    <text evidence="2">The sequence shown here is derived from an EMBL/GenBank/DDBJ whole genome shotgun (WGS) entry which is preliminary data.</text>
</comment>
<feature type="compositionally biased region" description="Low complexity" evidence="1">
    <location>
        <begin position="1"/>
        <end position="15"/>
    </location>
</feature>
<name>A0A1Y2MS17_PSEAH</name>
<accession>A0A1Y2MS17</accession>
<dbReference type="STRING" id="2074.BG845_04590"/>
<dbReference type="EMBL" id="MIGB01000028">
    <property type="protein sequence ID" value="OSY37769.1"/>
    <property type="molecule type" value="Genomic_DNA"/>
</dbReference>
<reference evidence="2 3" key="1">
    <citation type="submission" date="2016-09" db="EMBL/GenBank/DDBJ databases">
        <title>Pseudonocardia autotrophica DSM535, a candidate organism with high potential of specific P450 cytochromes.</title>
        <authorList>
            <person name="Grumaz C."/>
            <person name="Vainshtein Y."/>
            <person name="Kirstahler P."/>
            <person name="Sohn K."/>
        </authorList>
    </citation>
    <scope>NUCLEOTIDE SEQUENCE [LARGE SCALE GENOMIC DNA]</scope>
    <source>
        <strain evidence="2 3">DSM 535</strain>
    </source>
</reference>
<evidence type="ECO:0000256" key="1">
    <source>
        <dbReference type="SAM" id="MobiDB-lite"/>
    </source>
</evidence>
<evidence type="ECO:0000313" key="3">
    <source>
        <dbReference type="Proteomes" id="UP000194360"/>
    </source>
</evidence>